<keyword evidence="2" id="KW-1133">Transmembrane helix</keyword>
<keyword evidence="3" id="KW-0732">Signal</keyword>
<proteinExistence type="predicted"/>
<feature type="compositionally biased region" description="Polar residues" evidence="1">
    <location>
        <begin position="215"/>
        <end position="240"/>
    </location>
</feature>
<feature type="domain" description="WSC" evidence="4">
    <location>
        <begin position="10"/>
        <end position="107"/>
    </location>
</feature>
<feature type="compositionally biased region" description="Basic and acidic residues" evidence="1">
    <location>
        <begin position="497"/>
        <end position="507"/>
    </location>
</feature>
<dbReference type="Proteomes" id="UP000308549">
    <property type="component" value="Unassembled WGS sequence"/>
</dbReference>
<feature type="chain" id="PRO_5020500938" description="WSC domain-containing protein" evidence="3">
    <location>
        <begin position="26"/>
        <end position="507"/>
    </location>
</feature>
<feature type="region of interest" description="Disordered" evidence="1">
    <location>
        <begin position="212"/>
        <end position="261"/>
    </location>
</feature>
<evidence type="ECO:0000256" key="3">
    <source>
        <dbReference type="SAM" id="SignalP"/>
    </source>
</evidence>
<feature type="compositionally biased region" description="Low complexity" evidence="1">
    <location>
        <begin position="241"/>
        <end position="261"/>
    </location>
</feature>
<dbReference type="PANTHER" id="PTHR16861">
    <property type="entry name" value="GLYCOPROTEIN 38"/>
    <property type="match status" value="1"/>
</dbReference>
<keyword evidence="2" id="KW-0812">Transmembrane</keyword>
<dbReference type="PROSITE" id="PS51212">
    <property type="entry name" value="WSC"/>
    <property type="match status" value="1"/>
</dbReference>
<name>A0A4V5N4Z2_9PEZI</name>
<feature type="compositionally biased region" description="Low complexity" evidence="1">
    <location>
        <begin position="281"/>
        <end position="295"/>
    </location>
</feature>
<protein>
    <recommendedName>
        <fullName evidence="4">WSC domain-containing protein</fullName>
    </recommendedName>
</protein>
<reference evidence="5 6" key="1">
    <citation type="submission" date="2017-03" db="EMBL/GenBank/DDBJ databases">
        <title>Genomes of endolithic fungi from Antarctica.</title>
        <authorList>
            <person name="Coleine C."/>
            <person name="Masonjones S."/>
            <person name="Stajich J.E."/>
        </authorList>
    </citation>
    <scope>NUCLEOTIDE SEQUENCE [LARGE SCALE GENOMIC DNA]</scope>
    <source>
        <strain evidence="5 6">CCFEE 6315</strain>
    </source>
</reference>
<gene>
    <name evidence="5" type="ORF">B0A50_03102</name>
</gene>
<feature type="region of interest" description="Disordered" evidence="1">
    <location>
        <begin position="471"/>
        <end position="507"/>
    </location>
</feature>
<feature type="transmembrane region" description="Helical" evidence="2">
    <location>
        <begin position="340"/>
        <end position="363"/>
    </location>
</feature>
<dbReference type="EMBL" id="NAJL01000013">
    <property type="protein sequence ID" value="TKA29739.1"/>
    <property type="molecule type" value="Genomic_DNA"/>
</dbReference>
<dbReference type="OrthoDB" id="2537459at2759"/>
<evidence type="ECO:0000313" key="5">
    <source>
        <dbReference type="EMBL" id="TKA29739.1"/>
    </source>
</evidence>
<keyword evidence="6" id="KW-1185">Reference proteome</keyword>
<dbReference type="Pfam" id="PF01822">
    <property type="entry name" value="WSC"/>
    <property type="match status" value="1"/>
</dbReference>
<dbReference type="PANTHER" id="PTHR16861:SF4">
    <property type="entry name" value="SH3 DOMAIN PROTEIN (AFU_ORTHOLOGUE AFUA_1G13610)"/>
    <property type="match status" value="1"/>
</dbReference>
<organism evidence="5 6">
    <name type="scientific">Salinomyces thailandicus</name>
    <dbReference type="NCBI Taxonomy" id="706561"/>
    <lineage>
        <taxon>Eukaryota</taxon>
        <taxon>Fungi</taxon>
        <taxon>Dikarya</taxon>
        <taxon>Ascomycota</taxon>
        <taxon>Pezizomycotina</taxon>
        <taxon>Dothideomycetes</taxon>
        <taxon>Dothideomycetidae</taxon>
        <taxon>Mycosphaerellales</taxon>
        <taxon>Teratosphaeriaceae</taxon>
        <taxon>Salinomyces</taxon>
    </lineage>
</organism>
<feature type="signal peptide" evidence="3">
    <location>
        <begin position="1"/>
        <end position="25"/>
    </location>
</feature>
<feature type="compositionally biased region" description="Polar residues" evidence="1">
    <location>
        <begin position="471"/>
        <end position="484"/>
    </location>
</feature>
<evidence type="ECO:0000259" key="4">
    <source>
        <dbReference type="PROSITE" id="PS51212"/>
    </source>
</evidence>
<feature type="region of interest" description="Disordered" evidence="1">
    <location>
        <begin position="275"/>
        <end position="295"/>
    </location>
</feature>
<sequence length="507" mass="53404">MKFHSTLPFRASVIGLAVHISGAAAQFAQEYFHDIYNSNLACSDQCKANYAFAVVQYQNCWCTNYIPADQQSIGSCNESCPGYPDDNCGSEKAGLFGYIALSNVQPSGTAGAGSSSAASSAASSTTAPSTSTELLHFFYGRCGANFFPFYSFFSGHGPQHIVIFFHGDFHNTTTGDKHVTAADVDYHFTADELRELNILPHVNAQPVIQHRGVPASSSKGSHSIMPSSSARNSQKAATSESTSSYIAPTTSTAPATSSSSFEVGSLSGTTNLYIAPGPVATEEPSSSITPSATPSPVTSVRVVTVSGARVTQTVTSTPIIAGGAQADASALHRDSLSDGAIAGVVIGSLLGVAAILIAAFLLWRRKNKDTNGDNPSKPFAVGNMKRNVSVLSKTGLLSRGRPASVAEREYDEPSSLRRSIMLAAGGAGLNGVSSVSPLGSSHGDTGSQHRHNRPMVYDQRLNPSAIFANQENGSRLSIQDQQDYSRPLGVTNPDIRPSFESRDSRLY</sequence>
<evidence type="ECO:0000313" key="6">
    <source>
        <dbReference type="Proteomes" id="UP000308549"/>
    </source>
</evidence>
<accession>A0A4V5N4Z2</accession>
<comment type="caution">
    <text evidence="5">The sequence shown here is derived from an EMBL/GenBank/DDBJ whole genome shotgun (WGS) entry which is preliminary data.</text>
</comment>
<evidence type="ECO:0000256" key="1">
    <source>
        <dbReference type="SAM" id="MobiDB-lite"/>
    </source>
</evidence>
<evidence type="ECO:0000256" key="2">
    <source>
        <dbReference type="SAM" id="Phobius"/>
    </source>
</evidence>
<dbReference type="InterPro" id="IPR002889">
    <property type="entry name" value="WSC_carb-bd"/>
</dbReference>
<dbReference type="AlphaFoldDB" id="A0A4V5N4Z2"/>
<keyword evidence="2" id="KW-0472">Membrane</keyword>